<dbReference type="Proteomes" id="UP000184001">
    <property type="component" value="Unassembled WGS sequence"/>
</dbReference>
<gene>
    <name evidence="1" type="ORF">AB2Z07_00455</name>
    <name evidence="2" type="ORF">SAMN05660830_00506</name>
</gene>
<evidence type="ECO:0000313" key="2">
    <source>
        <dbReference type="EMBL" id="SHI63023.1"/>
    </source>
</evidence>
<dbReference type="AlphaFoldDB" id="A0A8G2C7E6"/>
<keyword evidence="4" id="KW-1185">Reference proteome</keyword>
<dbReference type="Proteomes" id="UP001568358">
    <property type="component" value="Unassembled WGS sequence"/>
</dbReference>
<accession>A0A8G2C7E6</accession>
<evidence type="ECO:0000313" key="4">
    <source>
        <dbReference type="Proteomes" id="UP001568358"/>
    </source>
</evidence>
<reference evidence="1 4" key="2">
    <citation type="submission" date="2024-07" db="EMBL/GenBank/DDBJ databases">
        <title>Active virus-host system and metabolic interactions in a Lokiarchaeon culture.</title>
        <authorList>
            <person name="Ponce Toledo R.I."/>
            <person name="Rodrigues Oliveira T."/>
            <person name="Schleper C."/>
        </authorList>
    </citation>
    <scope>NUCLEOTIDE SEQUENCE [LARGE SCALE GENOMIC DNA]</scope>
    <source>
        <strain evidence="1 4">B35</strain>
    </source>
</reference>
<comment type="caution">
    <text evidence="2">The sequence shown here is derived from an EMBL/GenBank/DDBJ whole genome shotgun (WGS) entry which is preliminary data.</text>
</comment>
<protein>
    <submittedName>
        <fullName evidence="2">Uncharacterized protein</fullName>
    </submittedName>
</protein>
<name>A0A8G2C7E6_9BACT</name>
<sequence>MEPRKPHVSEFVTSENVELYENGSVAVCSFVAPCVVATQAGSLIPQYSTDDLRKKTLQAVAFYRSGFLRSLPLETQSSVLTPIGEMSAELITFYESGAVKRVFPLNGKLSGYWGEEDEASLAKSISIDIGGHSVRAKCINVSFYEQGSVESITLWPNETIALNTPAGKVQTRIGAKFSHAGGILSVEPAVPTVVKTPIGKITAYDQDAVGVIGDNNSLAFFETGAIRRVTAMHTKIIAKDLAGKITVLHPATRESLCGNEEEELIPMVIEFKPNGIQVTTGVSDSSYNLSYDEYDIKTQTFIPGFDAVSFCNPIPKQM</sequence>
<evidence type="ECO:0000313" key="3">
    <source>
        <dbReference type="Proteomes" id="UP000184001"/>
    </source>
</evidence>
<evidence type="ECO:0000313" key="1">
    <source>
        <dbReference type="EMBL" id="MEZ6852013.1"/>
    </source>
</evidence>
<dbReference type="RefSeq" id="WP_020001636.1">
    <property type="nucleotide sequence ID" value="NZ_CP192219.1"/>
</dbReference>
<dbReference type="EMBL" id="FQZR01000002">
    <property type="protein sequence ID" value="SHI63023.1"/>
    <property type="molecule type" value="Genomic_DNA"/>
</dbReference>
<dbReference type="EMBL" id="JBFSOO010000001">
    <property type="protein sequence ID" value="MEZ6852013.1"/>
    <property type="molecule type" value="Genomic_DNA"/>
</dbReference>
<proteinExistence type="predicted"/>
<reference evidence="2 3" key="1">
    <citation type="submission" date="2016-11" db="EMBL/GenBank/DDBJ databases">
        <authorList>
            <person name="Varghese N."/>
            <person name="Submissions S."/>
        </authorList>
    </citation>
    <scope>NUCLEOTIDE SEQUENCE [LARGE SCALE GENOMIC DNA]</scope>
    <source>
        <strain evidence="2 3">DSM 17919</strain>
    </source>
</reference>
<organism evidence="2 3">
    <name type="scientific">Halodesulfovibrio aestuarii</name>
    <dbReference type="NCBI Taxonomy" id="126333"/>
    <lineage>
        <taxon>Bacteria</taxon>
        <taxon>Pseudomonadati</taxon>
        <taxon>Thermodesulfobacteriota</taxon>
        <taxon>Desulfovibrionia</taxon>
        <taxon>Desulfovibrionales</taxon>
        <taxon>Desulfovibrionaceae</taxon>
        <taxon>Halodesulfovibrio</taxon>
    </lineage>
</organism>